<dbReference type="Proteomes" id="UP000076727">
    <property type="component" value="Unassembled WGS sequence"/>
</dbReference>
<gene>
    <name evidence="3" type="ORF">DAEQUDRAFT_770195</name>
</gene>
<evidence type="ECO:0000313" key="3">
    <source>
        <dbReference type="EMBL" id="KZT63864.1"/>
    </source>
</evidence>
<protein>
    <recommendedName>
        <fullName evidence="2">F-box domain-containing protein</fullName>
    </recommendedName>
</protein>
<name>A0A165L199_9APHY</name>
<dbReference type="OrthoDB" id="2322499at2759"/>
<dbReference type="AlphaFoldDB" id="A0A165L199"/>
<dbReference type="InterPro" id="IPR001810">
    <property type="entry name" value="F-box_dom"/>
</dbReference>
<evidence type="ECO:0000313" key="4">
    <source>
        <dbReference type="Proteomes" id="UP000076727"/>
    </source>
</evidence>
<keyword evidence="4" id="KW-1185">Reference proteome</keyword>
<accession>A0A165L199</accession>
<dbReference type="PROSITE" id="PS50181">
    <property type="entry name" value="FBOX"/>
    <property type="match status" value="1"/>
</dbReference>
<evidence type="ECO:0000259" key="2">
    <source>
        <dbReference type="PROSITE" id="PS50181"/>
    </source>
</evidence>
<evidence type="ECO:0000256" key="1">
    <source>
        <dbReference type="SAM" id="MobiDB-lite"/>
    </source>
</evidence>
<reference evidence="3 4" key="1">
    <citation type="journal article" date="2016" name="Mol. Biol. Evol.">
        <title>Comparative Genomics of Early-Diverging Mushroom-Forming Fungi Provides Insights into the Origins of Lignocellulose Decay Capabilities.</title>
        <authorList>
            <person name="Nagy L.G."/>
            <person name="Riley R."/>
            <person name="Tritt A."/>
            <person name="Adam C."/>
            <person name="Daum C."/>
            <person name="Floudas D."/>
            <person name="Sun H."/>
            <person name="Yadav J.S."/>
            <person name="Pangilinan J."/>
            <person name="Larsson K.H."/>
            <person name="Matsuura K."/>
            <person name="Barry K."/>
            <person name="Labutti K."/>
            <person name="Kuo R."/>
            <person name="Ohm R.A."/>
            <person name="Bhattacharya S.S."/>
            <person name="Shirouzu T."/>
            <person name="Yoshinaga Y."/>
            <person name="Martin F.M."/>
            <person name="Grigoriev I.V."/>
            <person name="Hibbett D.S."/>
        </authorList>
    </citation>
    <scope>NUCLEOTIDE SEQUENCE [LARGE SCALE GENOMIC DNA]</scope>
    <source>
        <strain evidence="3 4">L-15889</strain>
    </source>
</reference>
<sequence>MQASHSQETRTRVHTPGESATDTEPVMNLTVERASSDNTSANLSMARDRCILLDAPLDMVHEILRYLYPMDILNLARTNDALRGFLMSRRRSKAVWRAARGNIKGLPDCPIHMSEPAYANLAFGLYCHKCAEPGSHDVIWGFSGRYCKKCLNTFDVVWSDGYVEAYLQDVLGDNFKLNWAPYLLCYSPDGKSELYHRSACEDFAKHVLEVRDDQDALDAYLVDIRDLVDGIRPHARACHEWYEDFLEQRLQDIIARLHREAGWHRVLAIMSEENYAPLRSHPLVMISKVLTEQEWDDIRGSIVVSLEEYEEMHLRKERLSIIRTRLLHLRWAVYKAQLGERGLLTVDYEYGPKLADIALMPEFRDIVESTNDVDVNRRSFRDALAHLPALTERFNRQRKNTLLELMAERLGYRGVQMHLLELAVAWFHCDKCDKYMRWHNVLAHQCQRPYYADTEREDFADPYEWDAAEASMFHAWSAKDLRPILAEDLSVLRSLIVACGLDPDTATAEEMDVLDARFVCEEIPVPWARKSEGQLVMNWRRAVLSVHMVRGCDSVNWLCVSIADKQRALPLEEKARRAALRNPENQKFLHCALCDEPWWLVTDSLGDAFLVADHLKRNHRVPMRDVSASGEYMYIHPDGKPETAAVWLPFQ</sequence>
<dbReference type="EMBL" id="KV429152">
    <property type="protein sequence ID" value="KZT63864.1"/>
    <property type="molecule type" value="Genomic_DNA"/>
</dbReference>
<proteinExistence type="predicted"/>
<feature type="region of interest" description="Disordered" evidence="1">
    <location>
        <begin position="1"/>
        <end position="23"/>
    </location>
</feature>
<feature type="domain" description="F-box" evidence="2">
    <location>
        <begin position="49"/>
        <end position="99"/>
    </location>
</feature>
<organism evidence="3 4">
    <name type="scientific">Daedalea quercina L-15889</name>
    <dbReference type="NCBI Taxonomy" id="1314783"/>
    <lineage>
        <taxon>Eukaryota</taxon>
        <taxon>Fungi</taxon>
        <taxon>Dikarya</taxon>
        <taxon>Basidiomycota</taxon>
        <taxon>Agaricomycotina</taxon>
        <taxon>Agaricomycetes</taxon>
        <taxon>Polyporales</taxon>
        <taxon>Fomitopsis</taxon>
    </lineage>
</organism>